<evidence type="ECO:0000313" key="2">
    <source>
        <dbReference type="Proteomes" id="UP001305490"/>
    </source>
</evidence>
<sequence length="59" mass="6413">MWKYLFTLPAAMLILLGVLLLAAASRIKHGRGAAKACMDAWVAGVDVAKRNYQRNRPGG</sequence>
<reference evidence="1 2" key="1">
    <citation type="submission" date="2023-04" db="EMBL/GenBank/DDBJ databases">
        <authorList>
            <person name="Zhang K."/>
        </authorList>
    </citation>
    <scope>NUCLEOTIDE SEQUENCE [LARGE SCALE GENOMIC DNA]</scope>
</reference>
<dbReference type="Proteomes" id="UP001305490">
    <property type="component" value="Segment"/>
</dbReference>
<proteinExistence type="predicted"/>
<organism evidence="1 2">
    <name type="scientific">Enterobacter phage SDFMU_EhYP</name>
    <dbReference type="NCBI Taxonomy" id="3076128"/>
    <lineage>
        <taxon>Viruses</taxon>
        <taxon>Duplodnaviria</taxon>
        <taxon>Heunggongvirae</taxon>
        <taxon>Uroviricota</taxon>
        <taxon>Caudoviricetes</taxon>
        <taxon>Autographivirales</taxon>
        <taxon>Autoscriptoviridae</taxon>
        <taxon>Slopekvirinae</taxon>
        <taxon>Koutsourovirus</taxon>
        <taxon>Koutsourovirus EhYP</taxon>
    </lineage>
</organism>
<keyword evidence="2" id="KW-1185">Reference proteome</keyword>
<protein>
    <submittedName>
        <fullName evidence="1">Uncharacterized protein</fullName>
    </submittedName>
</protein>
<accession>A0AA96KRT9</accession>
<evidence type="ECO:0000313" key="1">
    <source>
        <dbReference type="EMBL" id="WNO29959.1"/>
    </source>
</evidence>
<name>A0AA96KRT9_9CAUD</name>
<dbReference type="EMBL" id="OQ884031">
    <property type="protein sequence ID" value="WNO29959.1"/>
    <property type="molecule type" value="Genomic_DNA"/>
</dbReference>